<reference evidence="2" key="1">
    <citation type="journal article" date="2022" name="Mol. Ecol. Resour.">
        <title>The genomes of chicory, endive, great burdock and yacon provide insights into Asteraceae palaeo-polyploidization history and plant inulin production.</title>
        <authorList>
            <person name="Fan W."/>
            <person name="Wang S."/>
            <person name="Wang H."/>
            <person name="Wang A."/>
            <person name="Jiang F."/>
            <person name="Liu H."/>
            <person name="Zhao H."/>
            <person name="Xu D."/>
            <person name="Zhang Y."/>
        </authorList>
    </citation>
    <scope>NUCLEOTIDE SEQUENCE [LARGE SCALE GENOMIC DNA]</scope>
    <source>
        <strain evidence="2">cv. Yunnan</strain>
    </source>
</reference>
<keyword evidence="2" id="KW-1185">Reference proteome</keyword>
<protein>
    <submittedName>
        <fullName evidence="1">Uncharacterized protein</fullName>
    </submittedName>
</protein>
<sequence length="102" mass="10751">MVWRKLGLTTTRRSKVNILISLLLVLIFSFLFDVFSGGDVRRTGFGFVEGAFGKSDGGVGDIFWMTGGGRGGYGPQSNVGIAVAVTVMAGLAVAATLVYSNR</sequence>
<accession>A0ACB9AUH9</accession>
<organism evidence="1 2">
    <name type="scientific">Smallanthus sonchifolius</name>
    <dbReference type="NCBI Taxonomy" id="185202"/>
    <lineage>
        <taxon>Eukaryota</taxon>
        <taxon>Viridiplantae</taxon>
        <taxon>Streptophyta</taxon>
        <taxon>Embryophyta</taxon>
        <taxon>Tracheophyta</taxon>
        <taxon>Spermatophyta</taxon>
        <taxon>Magnoliopsida</taxon>
        <taxon>eudicotyledons</taxon>
        <taxon>Gunneridae</taxon>
        <taxon>Pentapetalae</taxon>
        <taxon>asterids</taxon>
        <taxon>campanulids</taxon>
        <taxon>Asterales</taxon>
        <taxon>Asteraceae</taxon>
        <taxon>Asteroideae</taxon>
        <taxon>Heliantheae alliance</taxon>
        <taxon>Millerieae</taxon>
        <taxon>Smallanthus</taxon>
    </lineage>
</organism>
<proteinExistence type="predicted"/>
<reference evidence="1 2" key="2">
    <citation type="journal article" date="2022" name="Mol. Ecol. Resour.">
        <title>The genomes of chicory, endive, great burdock and yacon provide insights into Asteraceae paleo-polyploidization history and plant inulin production.</title>
        <authorList>
            <person name="Fan W."/>
            <person name="Wang S."/>
            <person name="Wang H."/>
            <person name="Wang A."/>
            <person name="Jiang F."/>
            <person name="Liu H."/>
            <person name="Zhao H."/>
            <person name="Xu D."/>
            <person name="Zhang Y."/>
        </authorList>
    </citation>
    <scope>NUCLEOTIDE SEQUENCE [LARGE SCALE GENOMIC DNA]</scope>
    <source>
        <strain evidence="2">cv. Yunnan</strain>
        <tissue evidence="1">Leaves</tissue>
    </source>
</reference>
<dbReference type="EMBL" id="CM042041">
    <property type="protein sequence ID" value="KAI3713502.1"/>
    <property type="molecule type" value="Genomic_DNA"/>
</dbReference>
<dbReference type="Proteomes" id="UP001056120">
    <property type="component" value="Linkage Group LG24"/>
</dbReference>
<evidence type="ECO:0000313" key="1">
    <source>
        <dbReference type="EMBL" id="KAI3713502.1"/>
    </source>
</evidence>
<name>A0ACB9AUH9_9ASTR</name>
<gene>
    <name evidence="1" type="ORF">L1987_72080</name>
</gene>
<evidence type="ECO:0000313" key="2">
    <source>
        <dbReference type="Proteomes" id="UP001056120"/>
    </source>
</evidence>
<comment type="caution">
    <text evidence="1">The sequence shown here is derived from an EMBL/GenBank/DDBJ whole genome shotgun (WGS) entry which is preliminary data.</text>
</comment>